<accession>A0A177M551</accession>
<evidence type="ECO:0000313" key="4">
    <source>
        <dbReference type="Proteomes" id="UP000078090"/>
    </source>
</evidence>
<dbReference type="Proteomes" id="UP000078090">
    <property type="component" value="Unassembled WGS sequence"/>
</dbReference>
<evidence type="ECO:0000313" key="1">
    <source>
        <dbReference type="EMBL" id="OAI00847.1"/>
    </source>
</evidence>
<dbReference type="RefSeq" id="WP_064009767.1">
    <property type="nucleotide sequence ID" value="NZ_LUUG01000095.1"/>
</dbReference>
<proteinExistence type="predicted"/>
<protein>
    <submittedName>
        <fullName evidence="1">Uncharacterized protein</fullName>
    </submittedName>
</protein>
<reference evidence="3" key="2">
    <citation type="submission" date="2016-03" db="EMBL/GenBank/DDBJ databases">
        <authorList>
            <person name="Heylen K."/>
            <person name="De Vos P."/>
            <person name="Vekeman B."/>
        </authorList>
    </citation>
    <scope>NUCLEOTIDE SEQUENCE [LARGE SCALE GENOMIC DNA]</scope>
    <source>
        <strain evidence="3">R-45371</strain>
    </source>
</reference>
<evidence type="ECO:0000313" key="3">
    <source>
        <dbReference type="Proteomes" id="UP000077763"/>
    </source>
</evidence>
<evidence type="ECO:0000313" key="2">
    <source>
        <dbReference type="EMBL" id="OAI01765.1"/>
    </source>
</evidence>
<comment type="caution">
    <text evidence="1">The sequence shown here is derived from an EMBL/GenBank/DDBJ whole genome shotgun (WGS) entry which is preliminary data.</text>
</comment>
<reference evidence="1 4" key="1">
    <citation type="submission" date="2016-03" db="EMBL/GenBank/DDBJ databases">
        <authorList>
            <person name="Ploux O."/>
        </authorList>
    </citation>
    <scope>NUCLEOTIDE SEQUENCE [LARGE SCALE GENOMIC DNA]</scope>
    <source>
        <strain evidence="1 4">R-45363</strain>
        <strain evidence="2">R-45371</strain>
    </source>
</reference>
<dbReference type="EMBL" id="LUUH01000066">
    <property type="protein sequence ID" value="OAI01765.1"/>
    <property type="molecule type" value="Genomic_DNA"/>
</dbReference>
<dbReference type="EMBL" id="LUUG01000095">
    <property type="protein sequence ID" value="OAI00847.1"/>
    <property type="molecule type" value="Genomic_DNA"/>
</dbReference>
<sequence length="68" mass="7758">MKFYLITEDQLENLGKKHDSLLKTGTMCDLMLDIAAHADDFQTFDAALEIANSELDRLELFFDTCDLV</sequence>
<organism evidence="1 4">
    <name type="scientific">Methylomonas methanica</name>
    <dbReference type="NCBI Taxonomy" id="421"/>
    <lineage>
        <taxon>Bacteria</taxon>
        <taxon>Pseudomonadati</taxon>
        <taxon>Pseudomonadota</taxon>
        <taxon>Gammaproteobacteria</taxon>
        <taxon>Methylococcales</taxon>
        <taxon>Methylococcaceae</taxon>
        <taxon>Methylomonas</taxon>
    </lineage>
</organism>
<dbReference type="Proteomes" id="UP000077763">
    <property type="component" value="Unassembled WGS sequence"/>
</dbReference>
<name>A0A177M551_METMH</name>
<dbReference type="OrthoDB" id="5571334at2"/>
<dbReference type="AlphaFoldDB" id="A0A177M551"/>
<gene>
    <name evidence="1" type="ORF">A1332_18380</name>
    <name evidence="2" type="ORF">A1353_00665</name>
</gene>